<proteinExistence type="predicted"/>
<dbReference type="AlphaFoldDB" id="A0A8T2E2A0"/>
<gene>
    <name evidence="1" type="ORF">ISN45_At04g036440</name>
</gene>
<dbReference type="EMBL" id="JAEFBK010000004">
    <property type="protein sequence ID" value="KAG7618375.1"/>
    <property type="molecule type" value="Genomic_DNA"/>
</dbReference>
<comment type="caution">
    <text evidence="1">The sequence shown here is derived from an EMBL/GenBank/DDBJ whole genome shotgun (WGS) entry which is preliminary data.</text>
</comment>
<organism evidence="1 2">
    <name type="scientific">Arabidopsis thaliana x Arabidopsis arenosa</name>
    <dbReference type="NCBI Taxonomy" id="1240361"/>
    <lineage>
        <taxon>Eukaryota</taxon>
        <taxon>Viridiplantae</taxon>
        <taxon>Streptophyta</taxon>
        <taxon>Embryophyta</taxon>
        <taxon>Tracheophyta</taxon>
        <taxon>Spermatophyta</taxon>
        <taxon>Magnoliopsida</taxon>
        <taxon>eudicotyledons</taxon>
        <taxon>Gunneridae</taxon>
        <taxon>Pentapetalae</taxon>
        <taxon>rosids</taxon>
        <taxon>malvids</taxon>
        <taxon>Brassicales</taxon>
        <taxon>Brassicaceae</taxon>
        <taxon>Camelineae</taxon>
        <taxon>Arabidopsis</taxon>
    </lineage>
</organism>
<sequence length="38" mass="4638">MIYMDFIELERTSGLVVFHHVRFQTWSRSSRGLFSQIY</sequence>
<evidence type="ECO:0000313" key="2">
    <source>
        <dbReference type="Proteomes" id="UP000694240"/>
    </source>
</evidence>
<dbReference type="Proteomes" id="UP000694240">
    <property type="component" value="Chromosome 4"/>
</dbReference>
<reference evidence="1 2" key="1">
    <citation type="submission" date="2020-12" db="EMBL/GenBank/DDBJ databases">
        <title>Concerted genomic and epigenomic changes stabilize Arabidopsis allopolyploids.</title>
        <authorList>
            <person name="Chen Z."/>
        </authorList>
    </citation>
    <scope>NUCLEOTIDE SEQUENCE [LARGE SCALE GENOMIC DNA]</scope>
    <source>
        <strain evidence="1">Allo738</strain>
        <tissue evidence="1">Leaf</tissue>
    </source>
</reference>
<protein>
    <submittedName>
        <fullName evidence="1">Uncharacterized protein</fullName>
    </submittedName>
</protein>
<accession>A0A8T2E2A0</accession>
<keyword evidence="2" id="KW-1185">Reference proteome</keyword>
<name>A0A8T2E2A0_9BRAS</name>
<evidence type="ECO:0000313" key="1">
    <source>
        <dbReference type="EMBL" id="KAG7618375.1"/>
    </source>
</evidence>